<organism evidence="4 5">
    <name type="scientific">Brachyspira hampsonii</name>
    <dbReference type="NCBI Taxonomy" id="1287055"/>
    <lineage>
        <taxon>Bacteria</taxon>
        <taxon>Pseudomonadati</taxon>
        <taxon>Spirochaetota</taxon>
        <taxon>Spirochaetia</taxon>
        <taxon>Brachyspirales</taxon>
        <taxon>Brachyspiraceae</taxon>
        <taxon>Brachyspira</taxon>
    </lineage>
</organism>
<dbReference type="PANTHER" id="PTHR43298:SF2">
    <property type="entry name" value="FMN_FAD EXPORTER YEEO-RELATED"/>
    <property type="match status" value="1"/>
</dbReference>
<feature type="transmembrane region" description="Helical" evidence="3">
    <location>
        <begin position="287"/>
        <end position="311"/>
    </location>
</feature>
<feature type="transmembrane region" description="Helical" evidence="3">
    <location>
        <begin position="245"/>
        <end position="267"/>
    </location>
</feature>
<dbReference type="PANTHER" id="PTHR43298">
    <property type="entry name" value="MULTIDRUG RESISTANCE PROTEIN NORM-RELATED"/>
    <property type="match status" value="1"/>
</dbReference>
<dbReference type="GO" id="GO:0015297">
    <property type="term" value="F:antiporter activity"/>
    <property type="evidence" value="ECO:0007669"/>
    <property type="project" value="InterPro"/>
</dbReference>
<dbReference type="InterPro" id="IPR050222">
    <property type="entry name" value="MATE_MdtK"/>
</dbReference>
<keyword evidence="3" id="KW-0472">Membrane</keyword>
<dbReference type="InterPro" id="IPR002528">
    <property type="entry name" value="MATE_fam"/>
</dbReference>
<feature type="transmembrane region" description="Helical" evidence="3">
    <location>
        <begin position="323"/>
        <end position="345"/>
    </location>
</feature>
<feature type="compositionally biased region" description="Polar residues" evidence="2">
    <location>
        <begin position="606"/>
        <end position="617"/>
    </location>
</feature>
<keyword evidence="3" id="KW-1133">Transmembrane helix</keyword>
<feature type="compositionally biased region" description="Basic and acidic residues" evidence="2">
    <location>
        <begin position="577"/>
        <end position="604"/>
    </location>
</feature>
<feature type="region of interest" description="Disordered" evidence="2">
    <location>
        <begin position="543"/>
        <end position="617"/>
    </location>
</feature>
<keyword evidence="1" id="KW-0813">Transport</keyword>
<feature type="transmembrane region" description="Helical" evidence="3">
    <location>
        <begin position="433"/>
        <end position="453"/>
    </location>
</feature>
<evidence type="ECO:0000256" key="2">
    <source>
        <dbReference type="SAM" id="MobiDB-lite"/>
    </source>
</evidence>
<dbReference type="GO" id="GO:0005886">
    <property type="term" value="C:plasma membrane"/>
    <property type="evidence" value="ECO:0007669"/>
    <property type="project" value="TreeGrafter"/>
</dbReference>
<feature type="transmembrane region" description="Helical" evidence="3">
    <location>
        <begin position="141"/>
        <end position="163"/>
    </location>
</feature>
<feature type="transmembrane region" description="Helical" evidence="3">
    <location>
        <begin position="21"/>
        <end position="43"/>
    </location>
</feature>
<feature type="transmembrane region" description="Helical" evidence="3">
    <location>
        <begin position="175"/>
        <end position="195"/>
    </location>
</feature>
<evidence type="ECO:0000256" key="1">
    <source>
        <dbReference type="ARBA" id="ARBA00022448"/>
    </source>
</evidence>
<gene>
    <name evidence="4" type="ORF">BFL38_12865</name>
</gene>
<sequence length="617" mass="70429">MISFFKSQSTEARRDLILHGPISNTLIMLSIPTLIMSIVQSMIPLMDGLFLNNVAGTIIASSVHFSEPIINMMTALSQGLGVAAMAIVGQYNGLGDFKNAKRISTQIVVIGVMFGIAMGPTLYVVSILVSMNLLPNIKENVFTYLSLYSFVMPMTFLAALYNGIKNANGKPEATLIRSIILLLLKVLFNFIYVYLLHLGVVGSVLASFSTYSIVTVWMYYDLFIKKSDDKLSLKEFKFDSTVLKELMIIGIPSMLNTFLTNLGFFLINTEVEKYGASVLNGQGISNNIVNICFNFTAAFGSAVTTMVSMNIGAKYNDKAKKSCYTGIIMSVITSIILIAIIIPLTPHLTILFTRQAEDLYVANKSLPIFAFGVLGFGVAMVSQGALIGLGRTRIPLIISILRIWLLRFIFILLTSKYLSYWSVFWGNLFSNTMAGVIALSIILRVPWVSVINLKTQNSLVLRTRLFVDSLGARLFPKNIGKRKDYVQKMRDKLSKIKDPVKLVLFREKELEKIERMQEREEREKQREEKRKLERAEWRMQLEEMKELREKKNQERREYNENRKKEKEAKKLQMKQEVQARREARYKLREEKKLESHKRKEERMNLKNKNTKNNQPRE</sequence>
<protein>
    <submittedName>
        <fullName evidence="4">MATE family efflux transporter</fullName>
    </submittedName>
</protein>
<feature type="compositionally biased region" description="Basic and acidic residues" evidence="2">
    <location>
        <begin position="543"/>
        <end position="570"/>
    </location>
</feature>
<dbReference type="CDD" id="cd13138">
    <property type="entry name" value="MATE_yoeA_like"/>
    <property type="match status" value="1"/>
</dbReference>
<evidence type="ECO:0000313" key="5">
    <source>
        <dbReference type="Proteomes" id="UP000095247"/>
    </source>
</evidence>
<dbReference type="EMBL" id="MDCO01000006">
    <property type="protein sequence ID" value="OEJ15196.1"/>
    <property type="molecule type" value="Genomic_DNA"/>
</dbReference>
<comment type="caution">
    <text evidence="4">The sequence shown here is derived from an EMBL/GenBank/DDBJ whole genome shotgun (WGS) entry which is preliminary data.</text>
</comment>
<dbReference type="RefSeq" id="WP_069725757.1">
    <property type="nucleotide sequence ID" value="NZ_MDCO01000006.1"/>
</dbReference>
<feature type="transmembrane region" description="Helical" evidence="3">
    <location>
        <begin position="69"/>
        <end position="88"/>
    </location>
</feature>
<dbReference type="Proteomes" id="UP000095247">
    <property type="component" value="Unassembled WGS sequence"/>
</dbReference>
<evidence type="ECO:0000313" key="4">
    <source>
        <dbReference type="EMBL" id="OEJ15196.1"/>
    </source>
</evidence>
<dbReference type="AlphaFoldDB" id="A0A1E5NGD7"/>
<reference evidence="4 5" key="1">
    <citation type="submission" date="2016-08" db="EMBL/GenBank/DDBJ databases">
        <title>Characterization and recognition of Brachyspira hampsonii sp. nov., a novel intestinal spirochete that is pathogenic to pigs.</title>
        <authorList>
            <person name="Mirajkar N."/>
            <person name="La T."/>
            <person name="Phillips N."/>
            <person name="Hampson D."/>
            <person name="Gebhart C."/>
        </authorList>
    </citation>
    <scope>NUCLEOTIDE SEQUENCE [LARGE SCALE GENOMIC DNA]</scope>
    <source>
        <strain evidence="4 5">P280/1</strain>
    </source>
</reference>
<proteinExistence type="predicted"/>
<dbReference type="GO" id="GO:0042910">
    <property type="term" value="F:xenobiotic transmembrane transporter activity"/>
    <property type="evidence" value="ECO:0007669"/>
    <property type="project" value="InterPro"/>
</dbReference>
<accession>A0A1E5NGD7</accession>
<dbReference type="Pfam" id="PF01554">
    <property type="entry name" value="MatE"/>
    <property type="match status" value="2"/>
</dbReference>
<evidence type="ECO:0000256" key="3">
    <source>
        <dbReference type="SAM" id="Phobius"/>
    </source>
</evidence>
<keyword evidence="3" id="KW-0812">Transmembrane</keyword>
<feature type="transmembrane region" description="Helical" evidence="3">
    <location>
        <begin position="201"/>
        <end position="224"/>
    </location>
</feature>
<feature type="transmembrane region" description="Helical" evidence="3">
    <location>
        <begin position="365"/>
        <end position="387"/>
    </location>
</feature>
<name>A0A1E5NGD7_9SPIR</name>
<dbReference type="NCBIfam" id="TIGR00797">
    <property type="entry name" value="matE"/>
    <property type="match status" value="1"/>
</dbReference>
<dbReference type="CDD" id="cd22249">
    <property type="entry name" value="UDM1_RNF168_RNF169-like"/>
    <property type="match status" value="1"/>
</dbReference>
<feature type="transmembrane region" description="Helical" evidence="3">
    <location>
        <begin position="108"/>
        <end position="129"/>
    </location>
</feature>